<feature type="region of interest" description="Disordered" evidence="6">
    <location>
        <begin position="186"/>
        <end position="215"/>
    </location>
</feature>
<comment type="subcellular location">
    <subcellularLocation>
        <location evidence="1">Membrane</location>
        <topology evidence="1">Multi-pass membrane protein</topology>
    </subcellularLocation>
</comment>
<keyword evidence="4 7" id="KW-1133">Transmembrane helix</keyword>
<comment type="similarity">
    <text evidence="2">Belongs to the autoinducer-2 exporter (AI-2E) (TC 2.A.86) family.</text>
</comment>
<accession>A0ABN6XAB4</accession>
<evidence type="ECO:0000313" key="9">
    <source>
        <dbReference type="Proteomes" id="UP001321475"/>
    </source>
</evidence>
<evidence type="ECO:0000256" key="6">
    <source>
        <dbReference type="SAM" id="MobiDB-lite"/>
    </source>
</evidence>
<feature type="transmembrane region" description="Helical" evidence="7">
    <location>
        <begin position="20"/>
        <end position="39"/>
    </location>
</feature>
<feature type="transmembrane region" description="Helical" evidence="7">
    <location>
        <begin position="145"/>
        <end position="171"/>
    </location>
</feature>
<evidence type="ECO:0000313" key="8">
    <source>
        <dbReference type="EMBL" id="BDZ41848.1"/>
    </source>
</evidence>
<evidence type="ECO:0000256" key="7">
    <source>
        <dbReference type="SAM" id="Phobius"/>
    </source>
</evidence>
<keyword evidence="3 7" id="KW-0812">Transmembrane</keyword>
<evidence type="ECO:0000256" key="3">
    <source>
        <dbReference type="ARBA" id="ARBA00022692"/>
    </source>
</evidence>
<feature type="compositionally biased region" description="Low complexity" evidence="6">
    <location>
        <begin position="188"/>
        <end position="209"/>
    </location>
</feature>
<protein>
    <recommendedName>
        <fullName evidence="10">AI-2E family transporter</fullName>
    </recommendedName>
</protein>
<reference evidence="9" key="1">
    <citation type="journal article" date="2019" name="Int. J. Syst. Evol. Microbiol.">
        <title>The Global Catalogue of Microorganisms (GCM) 10K type strain sequencing project: providing services to taxonomists for standard genome sequencing and annotation.</title>
        <authorList>
            <consortium name="The Broad Institute Genomics Platform"/>
            <consortium name="The Broad Institute Genome Sequencing Center for Infectious Disease"/>
            <person name="Wu L."/>
            <person name="Ma J."/>
        </authorList>
    </citation>
    <scope>NUCLEOTIDE SEQUENCE [LARGE SCALE GENOMIC DNA]</scope>
    <source>
        <strain evidence="9">NBRC 108565</strain>
    </source>
</reference>
<evidence type="ECO:0000256" key="1">
    <source>
        <dbReference type="ARBA" id="ARBA00004141"/>
    </source>
</evidence>
<dbReference type="EMBL" id="AP027729">
    <property type="protein sequence ID" value="BDZ41848.1"/>
    <property type="molecule type" value="Genomic_DNA"/>
</dbReference>
<organism evidence="8 9">
    <name type="scientific">Paraoerskovia sediminicola</name>
    <dbReference type="NCBI Taxonomy" id="1138587"/>
    <lineage>
        <taxon>Bacteria</taxon>
        <taxon>Bacillati</taxon>
        <taxon>Actinomycetota</taxon>
        <taxon>Actinomycetes</taxon>
        <taxon>Micrococcales</taxon>
        <taxon>Cellulomonadaceae</taxon>
        <taxon>Paraoerskovia</taxon>
    </lineage>
</organism>
<evidence type="ECO:0000256" key="4">
    <source>
        <dbReference type="ARBA" id="ARBA00022989"/>
    </source>
</evidence>
<keyword evidence="9" id="KW-1185">Reference proteome</keyword>
<sequence length="215" mass="21661">MTDAPPAPRPAASGVRRTGATAWALVGIALAATITWAALGAVSGLVVPLVLAAVIGILLHPVVEALARRRVPRGVGASAVLVGLIGVLVLAVWVTIVGVADQGADIAAKLSSGLLTLEDQLAGTDLSDLDLGGSVSGMVGGLAGFFGSAFSSAAAFVAGSFVATFFLYFMLVDWARIEAWLGSKLQVGSTPGPRSSTSPRRRSAATSGPSRRRAS</sequence>
<dbReference type="RefSeq" id="WP_286218927.1">
    <property type="nucleotide sequence ID" value="NZ_AP027729.1"/>
</dbReference>
<name>A0ABN6XAB4_9CELL</name>
<dbReference type="InterPro" id="IPR002549">
    <property type="entry name" value="AI-2E-like"/>
</dbReference>
<evidence type="ECO:0000256" key="2">
    <source>
        <dbReference type="ARBA" id="ARBA00009773"/>
    </source>
</evidence>
<feature type="transmembrane region" description="Helical" evidence="7">
    <location>
        <begin position="45"/>
        <end position="63"/>
    </location>
</feature>
<keyword evidence="5 7" id="KW-0472">Membrane</keyword>
<gene>
    <name evidence="8" type="ORF">GCM10025865_11470</name>
</gene>
<feature type="transmembrane region" description="Helical" evidence="7">
    <location>
        <begin position="75"/>
        <end position="96"/>
    </location>
</feature>
<dbReference type="Proteomes" id="UP001321475">
    <property type="component" value="Chromosome"/>
</dbReference>
<evidence type="ECO:0000256" key="5">
    <source>
        <dbReference type="ARBA" id="ARBA00023136"/>
    </source>
</evidence>
<dbReference type="Pfam" id="PF01594">
    <property type="entry name" value="AI-2E_transport"/>
    <property type="match status" value="1"/>
</dbReference>
<evidence type="ECO:0008006" key="10">
    <source>
        <dbReference type="Google" id="ProtNLM"/>
    </source>
</evidence>
<proteinExistence type="inferred from homology"/>